<protein>
    <recommendedName>
        <fullName evidence="1">NADH-quinone oxidoreductase subunit D domain-containing protein</fullName>
    </recommendedName>
</protein>
<dbReference type="SUPFAM" id="SSF56762">
    <property type="entry name" value="HydB/Nqo4-like"/>
    <property type="match status" value="1"/>
</dbReference>
<accession>A0A0F9FYV5</accession>
<dbReference type="GO" id="GO:0048038">
    <property type="term" value="F:quinone binding"/>
    <property type="evidence" value="ECO:0007669"/>
    <property type="project" value="InterPro"/>
</dbReference>
<proteinExistence type="predicted"/>
<dbReference type="EMBL" id="LAZR01030545">
    <property type="protein sequence ID" value="KKL56292.1"/>
    <property type="molecule type" value="Genomic_DNA"/>
</dbReference>
<evidence type="ECO:0000259" key="1">
    <source>
        <dbReference type="Pfam" id="PF00346"/>
    </source>
</evidence>
<name>A0A0F9FYV5_9ZZZZ</name>
<feature type="domain" description="NADH-quinone oxidoreductase subunit D" evidence="1">
    <location>
        <begin position="2"/>
        <end position="108"/>
    </location>
</feature>
<dbReference type="InterPro" id="IPR029014">
    <property type="entry name" value="NiFe-Hase_large"/>
</dbReference>
<dbReference type="Pfam" id="PF00346">
    <property type="entry name" value="Complex1_49kDa"/>
    <property type="match status" value="1"/>
</dbReference>
<evidence type="ECO:0000313" key="2">
    <source>
        <dbReference type="EMBL" id="KKL56292.1"/>
    </source>
</evidence>
<dbReference type="PANTHER" id="PTHR11993:SF10">
    <property type="entry name" value="NADH DEHYDROGENASE [UBIQUINONE] IRON-SULFUR PROTEIN 2, MITOCHONDRIAL"/>
    <property type="match status" value="1"/>
</dbReference>
<dbReference type="Gene3D" id="1.10.645.10">
    <property type="entry name" value="Cytochrome-c3 Hydrogenase, chain B"/>
    <property type="match status" value="1"/>
</dbReference>
<dbReference type="AlphaFoldDB" id="A0A0F9FYV5"/>
<comment type="caution">
    <text evidence="2">The sequence shown here is derived from an EMBL/GenBank/DDBJ whole genome shotgun (WGS) entry which is preliminary data.</text>
</comment>
<reference evidence="2" key="1">
    <citation type="journal article" date="2015" name="Nature">
        <title>Complex archaea that bridge the gap between prokaryotes and eukaryotes.</title>
        <authorList>
            <person name="Spang A."/>
            <person name="Saw J.H."/>
            <person name="Jorgensen S.L."/>
            <person name="Zaremba-Niedzwiedzka K."/>
            <person name="Martijn J."/>
            <person name="Lind A.E."/>
            <person name="van Eijk R."/>
            <person name="Schleper C."/>
            <person name="Guy L."/>
            <person name="Ettema T.J."/>
        </authorList>
    </citation>
    <scope>NUCLEOTIDE SEQUENCE</scope>
</reference>
<dbReference type="PANTHER" id="PTHR11993">
    <property type="entry name" value="NADH-UBIQUINONE OXIDOREDUCTASE 49 KDA SUBUNIT"/>
    <property type="match status" value="1"/>
</dbReference>
<sequence length="108" mass="12058">FNVDDPRLVPPPHDSTYDNMENLIHHFKYVSHGFQVPKGEVYVSIESPKGELGVYIVSDGSEKPYRLKLRTPTFMNLQSINQMAKGGYLADVVAALSSLDPVFGECDK</sequence>
<dbReference type="GO" id="GO:0016651">
    <property type="term" value="F:oxidoreductase activity, acting on NAD(P)H"/>
    <property type="evidence" value="ECO:0007669"/>
    <property type="project" value="InterPro"/>
</dbReference>
<dbReference type="GO" id="GO:0051287">
    <property type="term" value="F:NAD binding"/>
    <property type="evidence" value="ECO:0007669"/>
    <property type="project" value="InterPro"/>
</dbReference>
<dbReference type="InterPro" id="IPR022885">
    <property type="entry name" value="NDH1_su_D/H"/>
</dbReference>
<feature type="non-terminal residue" evidence="2">
    <location>
        <position position="1"/>
    </location>
</feature>
<dbReference type="InterPro" id="IPR001135">
    <property type="entry name" value="NADH_Q_OxRdtase_suD"/>
</dbReference>
<gene>
    <name evidence="2" type="ORF">LCGC14_2246850</name>
</gene>
<organism evidence="2">
    <name type="scientific">marine sediment metagenome</name>
    <dbReference type="NCBI Taxonomy" id="412755"/>
    <lineage>
        <taxon>unclassified sequences</taxon>
        <taxon>metagenomes</taxon>
        <taxon>ecological metagenomes</taxon>
    </lineage>
</organism>